<protein>
    <submittedName>
        <fullName evidence="1">Uncharacterized protein</fullName>
    </submittedName>
</protein>
<dbReference type="Proteomes" id="UP001185704">
    <property type="component" value="Unassembled WGS sequence"/>
</dbReference>
<comment type="caution">
    <text evidence="1">The sequence shown here is derived from an EMBL/GenBank/DDBJ whole genome shotgun (WGS) entry which is preliminary data.</text>
</comment>
<organism evidence="1 2">
    <name type="scientific">Bacteroides hominis</name>
    <dbReference type="NCBI Taxonomy" id="2763023"/>
    <lineage>
        <taxon>Bacteria</taxon>
        <taxon>Pseudomonadati</taxon>
        <taxon>Bacteroidota</taxon>
        <taxon>Bacteroidia</taxon>
        <taxon>Bacteroidales</taxon>
        <taxon>Bacteroidaceae</taxon>
        <taxon>Bacteroides</taxon>
    </lineage>
</organism>
<evidence type="ECO:0000313" key="1">
    <source>
        <dbReference type="EMBL" id="MDV6162644.1"/>
    </source>
</evidence>
<name>A0ABU4A2N2_9BACE</name>
<proteinExistence type="predicted"/>
<reference evidence="1" key="1">
    <citation type="submission" date="2023-09" db="EMBL/GenBank/DDBJ databases">
        <title>Upregulation of the cfiA carbapenemase gene in a Bacteroides hominis strain by the novel integrative and conjugative element Tn7563.</title>
        <authorList>
            <person name="Stubhaug T."/>
            <person name="Zecic N."/>
            <person name="Skaare D."/>
        </authorList>
    </citation>
    <scope>NUCLEOTIDE SEQUENCE [LARGE SCALE GENOMIC DNA]</scope>
    <source>
        <strain evidence="1">Tbg-245</strain>
    </source>
</reference>
<sequence length="77" mass="8374">MPTDEIWSTAALPLTNREGVNIRYGDAAHEGAYAPVSLLNTWVSGCEEPINACKETASFWSMMVTCPRATLIAICLL</sequence>
<dbReference type="EMBL" id="JAWLJK010000001">
    <property type="protein sequence ID" value="MDV6162644.1"/>
    <property type="molecule type" value="Genomic_DNA"/>
</dbReference>
<gene>
    <name evidence="1" type="ORF">R3O81_00915</name>
</gene>
<evidence type="ECO:0000313" key="2">
    <source>
        <dbReference type="Proteomes" id="UP001185704"/>
    </source>
</evidence>
<accession>A0ABU4A2N2</accession>
<keyword evidence="2" id="KW-1185">Reference proteome</keyword>